<keyword evidence="1" id="KW-1133">Transmembrane helix</keyword>
<dbReference type="AlphaFoldDB" id="A0AAP0K2U5"/>
<sequence>MRRKIATLTPTSVCDCICLMIMFIFERNSYSTLYGFFMFFNAFLESQLVVFILFFE</sequence>
<protein>
    <submittedName>
        <fullName evidence="2">Uncharacterized protein</fullName>
    </submittedName>
</protein>
<name>A0AAP0K2U5_9MAGN</name>
<dbReference type="Proteomes" id="UP001420932">
    <property type="component" value="Unassembled WGS sequence"/>
</dbReference>
<organism evidence="2 3">
    <name type="scientific">Stephania yunnanensis</name>
    <dbReference type="NCBI Taxonomy" id="152371"/>
    <lineage>
        <taxon>Eukaryota</taxon>
        <taxon>Viridiplantae</taxon>
        <taxon>Streptophyta</taxon>
        <taxon>Embryophyta</taxon>
        <taxon>Tracheophyta</taxon>
        <taxon>Spermatophyta</taxon>
        <taxon>Magnoliopsida</taxon>
        <taxon>Ranunculales</taxon>
        <taxon>Menispermaceae</taxon>
        <taxon>Menispermoideae</taxon>
        <taxon>Cissampelideae</taxon>
        <taxon>Stephania</taxon>
    </lineage>
</organism>
<comment type="caution">
    <text evidence="2">The sequence shown here is derived from an EMBL/GenBank/DDBJ whole genome shotgun (WGS) entry which is preliminary data.</text>
</comment>
<keyword evidence="1" id="KW-0812">Transmembrane</keyword>
<keyword evidence="1" id="KW-0472">Membrane</keyword>
<accession>A0AAP0K2U5</accession>
<feature type="transmembrane region" description="Helical" evidence="1">
    <location>
        <begin position="31"/>
        <end position="55"/>
    </location>
</feature>
<proteinExistence type="predicted"/>
<gene>
    <name evidence="2" type="ORF">Syun_013012</name>
</gene>
<evidence type="ECO:0000256" key="1">
    <source>
        <dbReference type="SAM" id="Phobius"/>
    </source>
</evidence>
<evidence type="ECO:0000313" key="3">
    <source>
        <dbReference type="Proteomes" id="UP001420932"/>
    </source>
</evidence>
<evidence type="ECO:0000313" key="2">
    <source>
        <dbReference type="EMBL" id="KAK9143612.1"/>
    </source>
</evidence>
<reference evidence="2 3" key="1">
    <citation type="submission" date="2024-01" db="EMBL/GenBank/DDBJ databases">
        <title>Genome assemblies of Stephania.</title>
        <authorList>
            <person name="Yang L."/>
        </authorList>
    </citation>
    <scope>NUCLEOTIDE SEQUENCE [LARGE SCALE GENOMIC DNA]</scope>
    <source>
        <strain evidence="2">YNDBR</strain>
        <tissue evidence="2">Leaf</tissue>
    </source>
</reference>
<keyword evidence="3" id="KW-1185">Reference proteome</keyword>
<dbReference type="EMBL" id="JBBNAF010000005">
    <property type="protein sequence ID" value="KAK9143612.1"/>
    <property type="molecule type" value="Genomic_DNA"/>
</dbReference>